<organism evidence="2 3">
    <name type="scientific">Wohlfahrtiimonas chitiniclastica</name>
    <dbReference type="NCBI Taxonomy" id="400946"/>
    <lineage>
        <taxon>Bacteria</taxon>
        <taxon>Pseudomonadati</taxon>
        <taxon>Pseudomonadota</taxon>
        <taxon>Gammaproteobacteria</taxon>
        <taxon>Cardiobacteriales</taxon>
        <taxon>Ignatzschineriaceae</taxon>
        <taxon>Wohlfahrtiimonas</taxon>
    </lineage>
</organism>
<evidence type="ECO:0000313" key="2">
    <source>
        <dbReference type="EMBL" id="MBS7823622.1"/>
    </source>
</evidence>
<keyword evidence="1" id="KW-1133">Transmembrane helix</keyword>
<gene>
    <name evidence="2" type="ORF">J7561_00190</name>
</gene>
<reference evidence="2" key="1">
    <citation type="submission" date="2021-03" db="EMBL/GenBank/DDBJ databases">
        <title>Identification and antibiotic profiling of Wohlfahrtiimonas chitiniclastica, an underestimated human pathogen.</title>
        <authorList>
            <person name="Kopf A."/>
            <person name="Bunk B."/>
            <person name="Coldewey S."/>
            <person name="Gunzer F."/>
            <person name="Riedel T."/>
            <person name="Schroettner P."/>
        </authorList>
    </citation>
    <scope>NUCLEOTIDE SEQUENCE</scope>
    <source>
        <strain evidence="2">DSM 100917</strain>
    </source>
</reference>
<dbReference type="RefSeq" id="WP_213403206.1">
    <property type="nucleotide sequence ID" value="NZ_JAGIBT010000001.1"/>
</dbReference>
<accession>A0AB35BUX3</accession>
<keyword evidence="1" id="KW-0812">Transmembrane</keyword>
<proteinExistence type="predicted"/>
<comment type="caution">
    <text evidence="2">The sequence shown here is derived from an EMBL/GenBank/DDBJ whole genome shotgun (WGS) entry which is preliminary data.</text>
</comment>
<dbReference type="Pfam" id="PF04311">
    <property type="entry name" value="DUF459"/>
    <property type="match status" value="1"/>
</dbReference>
<sequence>MIILRTLYVLLVTLAGVVYCYYASINTYWTQTHHTDSPMVQLEQWWRGQPAIVAEVIEETIDPIVEQETQKEIVESAEQREPLETVETMETVEETPAMDTPAIVLESLHDREELIRDNETDHESDLSIENPPTTPENIVLSAGDQLFFVGDSLMQGVAPKVKQTLYKAHKIGGIDLSKQSTGLSYPKFFNWPQVVEETLQKNTNIKAMFVFLGPNDPWDFPVKGQKYYLRFKSEAWEAAYRERIQRILKAAQSKQIPVVWLGVPCMRKTKLHKDVIYLNGLYADEVKRFNGHFIPTYDLLGCSEEKYSAYAKTAQGNAKVRTDDGIHFTVRGQKMLADRIIEELTIESTAEETK</sequence>
<dbReference type="InterPro" id="IPR007407">
    <property type="entry name" value="DUF459"/>
</dbReference>
<keyword evidence="1" id="KW-0472">Membrane</keyword>
<evidence type="ECO:0000313" key="3">
    <source>
        <dbReference type="Proteomes" id="UP000680020"/>
    </source>
</evidence>
<dbReference type="GO" id="GO:0016788">
    <property type="term" value="F:hydrolase activity, acting on ester bonds"/>
    <property type="evidence" value="ECO:0007669"/>
    <property type="project" value="UniProtKB-ARBA"/>
</dbReference>
<dbReference type="CDD" id="cd01829">
    <property type="entry name" value="SGNH_hydrolase_peri2"/>
    <property type="match status" value="1"/>
</dbReference>
<dbReference type="EMBL" id="JAGIBU010000001">
    <property type="protein sequence ID" value="MBS7823622.1"/>
    <property type="molecule type" value="Genomic_DNA"/>
</dbReference>
<dbReference type="AlphaFoldDB" id="A0AB35BUX3"/>
<name>A0AB35BUX3_9GAMM</name>
<dbReference type="Gene3D" id="3.40.50.1110">
    <property type="entry name" value="SGNH hydrolase"/>
    <property type="match status" value="1"/>
</dbReference>
<protein>
    <submittedName>
        <fullName evidence="2">DUF459 domain-containing protein</fullName>
    </submittedName>
</protein>
<dbReference type="SUPFAM" id="SSF52266">
    <property type="entry name" value="SGNH hydrolase"/>
    <property type="match status" value="1"/>
</dbReference>
<evidence type="ECO:0000256" key="1">
    <source>
        <dbReference type="SAM" id="Phobius"/>
    </source>
</evidence>
<feature type="transmembrane region" description="Helical" evidence="1">
    <location>
        <begin position="7"/>
        <end position="29"/>
    </location>
</feature>
<dbReference type="Proteomes" id="UP000680020">
    <property type="component" value="Unassembled WGS sequence"/>
</dbReference>
<dbReference type="InterPro" id="IPR036514">
    <property type="entry name" value="SGNH_hydro_sf"/>
</dbReference>